<reference evidence="7 9" key="3">
    <citation type="submission" date="2016-10" db="EMBL/GenBank/DDBJ databases">
        <authorList>
            <person name="Varghese N."/>
            <person name="Submissions S."/>
        </authorList>
    </citation>
    <scope>NUCLEOTIDE SEQUENCE [LARGE SCALE GENOMIC DNA]</scope>
    <source>
        <strain evidence="7 9">CGMCC 1.6501</strain>
    </source>
</reference>
<dbReference type="GO" id="GO:0030313">
    <property type="term" value="C:cell envelope"/>
    <property type="evidence" value="ECO:0007669"/>
    <property type="project" value="UniProtKB-SubCell"/>
</dbReference>
<keyword evidence="3 4" id="KW-0732">Signal</keyword>
<dbReference type="EMBL" id="FOTB01000001">
    <property type="protein sequence ID" value="SFK52164.1"/>
    <property type="molecule type" value="Genomic_DNA"/>
</dbReference>
<comment type="subcellular location">
    <subcellularLocation>
        <location evidence="1">Cell envelope</location>
    </subcellularLocation>
</comment>
<dbReference type="PROSITE" id="PS51257">
    <property type="entry name" value="PROKAR_LIPOPROTEIN"/>
    <property type="match status" value="1"/>
</dbReference>
<dbReference type="Pfam" id="PF13407">
    <property type="entry name" value="Peripla_BP_4"/>
    <property type="match status" value="1"/>
</dbReference>
<evidence type="ECO:0000256" key="2">
    <source>
        <dbReference type="ARBA" id="ARBA00007639"/>
    </source>
</evidence>
<comment type="similarity">
    <text evidence="2">Belongs to the bacterial solute-binding protein 2 family.</text>
</comment>
<dbReference type="Gene3D" id="3.40.50.2300">
    <property type="match status" value="2"/>
</dbReference>
<organism evidence="7 9">
    <name type="scientific">Salinicoccus halodurans</name>
    <dbReference type="NCBI Taxonomy" id="407035"/>
    <lineage>
        <taxon>Bacteria</taxon>
        <taxon>Bacillati</taxon>
        <taxon>Bacillota</taxon>
        <taxon>Bacilli</taxon>
        <taxon>Bacillales</taxon>
        <taxon>Staphylococcaceae</taxon>
        <taxon>Salinicoccus</taxon>
    </lineage>
</organism>
<dbReference type="CDD" id="cd06323">
    <property type="entry name" value="PBP1_ribose_binding"/>
    <property type="match status" value="1"/>
</dbReference>
<accession>A0A0F7HL37</accession>
<reference evidence="6 8" key="1">
    <citation type="journal article" date="2015" name="Int. J. Syst. Evol. Microbiol.">
        <title>Complete genome sequence of Salinicoccus halodurans H3B36, isolated from the Qaidam Basin in China.</title>
        <authorList>
            <person name="Jiang K."/>
            <person name="Xue Y."/>
            <person name="Ma Y."/>
        </authorList>
    </citation>
    <scope>NUCLEOTIDE SEQUENCE [LARGE SCALE GENOMIC DNA]</scope>
    <source>
        <strain evidence="6 8">H3B36</strain>
    </source>
</reference>
<name>A0A0F7HL37_9STAP</name>
<dbReference type="RefSeq" id="WP_046789722.1">
    <property type="nucleotide sequence ID" value="NZ_CP011366.1"/>
</dbReference>
<proteinExistence type="inferred from homology"/>
<dbReference type="InterPro" id="IPR028082">
    <property type="entry name" value="Peripla_BP_I"/>
</dbReference>
<dbReference type="EMBL" id="CP011366">
    <property type="protein sequence ID" value="AKG73532.1"/>
    <property type="molecule type" value="Genomic_DNA"/>
</dbReference>
<dbReference type="InterPro" id="IPR012640">
    <property type="entry name" value="Membr_lipoprot_lipid_attach_CS"/>
</dbReference>
<gene>
    <name evidence="6" type="ORF">AAT16_04470</name>
    <name evidence="7" type="ORF">SAMN05216235_0130</name>
</gene>
<dbReference type="Proteomes" id="UP000183090">
    <property type="component" value="Unassembled WGS sequence"/>
</dbReference>
<keyword evidence="8" id="KW-1185">Reference proteome</keyword>
<evidence type="ECO:0000313" key="6">
    <source>
        <dbReference type="EMBL" id="AKG73532.1"/>
    </source>
</evidence>
<dbReference type="PANTHER" id="PTHR46847:SF1">
    <property type="entry name" value="D-ALLOSE-BINDING PERIPLASMIC PROTEIN-RELATED"/>
    <property type="match status" value="1"/>
</dbReference>
<reference evidence="8" key="2">
    <citation type="submission" date="2015-04" db="EMBL/GenBank/DDBJ databases">
        <title>Complete genome sequence of Salinicoccus halodurans strain H3B36, isolated from the Qaidam basin of China.</title>
        <authorList>
            <person name="Ma Y."/>
            <person name="Jiang K."/>
            <person name="Xue Y."/>
        </authorList>
    </citation>
    <scope>NUCLEOTIDE SEQUENCE [LARGE SCALE GENOMIC DNA]</scope>
    <source>
        <strain evidence="8">H3B36</strain>
    </source>
</reference>
<dbReference type="InterPro" id="IPR025997">
    <property type="entry name" value="SBP_2_dom"/>
</dbReference>
<dbReference type="PANTHER" id="PTHR46847">
    <property type="entry name" value="D-ALLOSE-BINDING PERIPLASMIC PROTEIN-RELATED"/>
    <property type="match status" value="1"/>
</dbReference>
<feature type="chain" id="PRO_5044542342" evidence="4">
    <location>
        <begin position="26"/>
        <end position="301"/>
    </location>
</feature>
<dbReference type="KEGG" id="shv:AAT16_04470"/>
<dbReference type="GO" id="GO:0030246">
    <property type="term" value="F:carbohydrate binding"/>
    <property type="evidence" value="ECO:0007669"/>
    <property type="project" value="UniProtKB-ARBA"/>
</dbReference>
<evidence type="ECO:0000256" key="1">
    <source>
        <dbReference type="ARBA" id="ARBA00004196"/>
    </source>
</evidence>
<protein>
    <submittedName>
        <fullName evidence="6">D-ribose transporter subunit RbsB</fullName>
    </submittedName>
    <submittedName>
        <fullName evidence="7">Ribose-binding protein</fullName>
    </submittedName>
</protein>
<dbReference type="SUPFAM" id="SSF53822">
    <property type="entry name" value="Periplasmic binding protein-like I"/>
    <property type="match status" value="1"/>
</dbReference>
<dbReference type="Pfam" id="PF08139">
    <property type="entry name" value="LPAM_1"/>
    <property type="match status" value="1"/>
</dbReference>
<sequence>MKRLLLFFSLLVFVAGCSLEPPAWSQSGGSSGEDGNVVIGVSVSTLNNPFFVTLKDGIEAAAQEKGYEVKVVDAQDDSAKQVNDIADLMQQGIDYLVVNPTDSAAISSSVESANGSGIPVITLDRSVESGEVAAFIASDNVTGGEMGAQFIVDELGEGAKVAELEGVPGASATRERGEGFTNVAEESLDVVTSQTANFNRSEGLNVTQNILQANPEIEAIFSHNDEMALGAVEAAPDDVLVVGFDGSEDALNSVENGGLDATVAQQPDLMGETAVETVEKLVNGEDVEEEIKVELTLEKQE</sequence>
<evidence type="ECO:0000313" key="9">
    <source>
        <dbReference type="Proteomes" id="UP000183090"/>
    </source>
</evidence>
<dbReference type="OrthoDB" id="9814427at2"/>
<evidence type="ECO:0000313" key="8">
    <source>
        <dbReference type="Proteomes" id="UP000034029"/>
    </source>
</evidence>
<evidence type="ECO:0000313" key="7">
    <source>
        <dbReference type="EMBL" id="SFK52164.1"/>
    </source>
</evidence>
<evidence type="ECO:0000256" key="4">
    <source>
        <dbReference type="SAM" id="SignalP"/>
    </source>
</evidence>
<feature type="signal peptide" evidence="4">
    <location>
        <begin position="1"/>
        <end position="25"/>
    </location>
</feature>
<dbReference type="Proteomes" id="UP000034029">
    <property type="component" value="Chromosome"/>
</dbReference>
<evidence type="ECO:0000256" key="3">
    <source>
        <dbReference type="ARBA" id="ARBA00022729"/>
    </source>
</evidence>
<evidence type="ECO:0000259" key="5">
    <source>
        <dbReference type="Pfam" id="PF13407"/>
    </source>
</evidence>
<feature type="domain" description="Periplasmic binding protein" evidence="5">
    <location>
        <begin position="39"/>
        <end position="285"/>
    </location>
</feature>
<dbReference type="AlphaFoldDB" id="A0A0F7HL37"/>